<evidence type="ECO:0000313" key="3">
    <source>
        <dbReference type="Proteomes" id="UP000003560"/>
    </source>
</evidence>
<reference evidence="2 3" key="2">
    <citation type="submission" date="2008-10" db="EMBL/GenBank/DDBJ databases">
        <authorList>
            <person name="Fulton L."/>
            <person name="Clifton S."/>
            <person name="Fulton B."/>
            <person name="Xu J."/>
            <person name="Minx P."/>
            <person name="Pepin K.H."/>
            <person name="Johnson M."/>
            <person name="Thiruvilangam P."/>
            <person name="Bhonagiri V."/>
            <person name="Nash W.E."/>
            <person name="Mardis E.R."/>
            <person name="Wilson R.K."/>
        </authorList>
    </citation>
    <scope>NUCLEOTIDE SEQUENCE [LARGE SCALE GENOMIC DNA]</scope>
    <source>
        <strain evidence="2 3">DSM 13279</strain>
    </source>
</reference>
<dbReference type="HOGENOM" id="CLU_2914574_0_0_11"/>
<evidence type="ECO:0000256" key="1">
    <source>
        <dbReference type="SAM" id="MobiDB-lite"/>
    </source>
</evidence>
<keyword evidence="3" id="KW-1185">Reference proteome</keyword>
<dbReference type="STRING" id="445975.COLSTE_01214"/>
<protein>
    <submittedName>
        <fullName evidence="2">Uncharacterized protein</fullName>
    </submittedName>
</protein>
<evidence type="ECO:0000313" key="2">
    <source>
        <dbReference type="EMBL" id="EEA90640.1"/>
    </source>
</evidence>
<comment type="caution">
    <text evidence="2">The sequence shown here is derived from an EMBL/GenBank/DDBJ whole genome shotgun (WGS) entry which is preliminary data.</text>
</comment>
<proteinExistence type="predicted"/>
<feature type="region of interest" description="Disordered" evidence="1">
    <location>
        <begin position="1"/>
        <end position="28"/>
    </location>
</feature>
<sequence length="61" mass="6718">MRPTEKNAGPHGRDRSRPRGPALDLNPYNKCVTTRPGTCAPTGRTAYHSAICHLLTHQEHA</sequence>
<dbReference type="AlphaFoldDB" id="B6GAW4"/>
<gene>
    <name evidence="2" type="ORF">COLSTE_01214</name>
</gene>
<organism evidence="2 3">
    <name type="scientific">Collinsella stercoris DSM 13279</name>
    <dbReference type="NCBI Taxonomy" id="445975"/>
    <lineage>
        <taxon>Bacteria</taxon>
        <taxon>Bacillati</taxon>
        <taxon>Actinomycetota</taxon>
        <taxon>Coriobacteriia</taxon>
        <taxon>Coriobacteriales</taxon>
        <taxon>Coriobacteriaceae</taxon>
        <taxon>Collinsella</taxon>
    </lineage>
</organism>
<dbReference type="Proteomes" id="UP000003560">
    <property type="component" value="Unassembled WGS sequence"/>
</dbReference>
<dbReference type="EMBL" id="ABXJ01000068">
    <property type="protein sequence ID" value="EEA90640.1"/>
    <property type="molecule type" value="Genomic_DNA"/>
</dbReference>
<name>B6GAW4_9ACTN</name>
<reference evidence="2 3" key="1">
    <citation type="submission" date="2008-10" db="EMBL/GenBank/DDBJ databases">
        <title>Draft genome sequence of Collinsella stercoris (DSM 13279).</title>
        <authorList>
            <person name="Sudarsanam P."/>
            <person name="Ley R."/>
            <person name="Guruge J."/>
            <person name="Turnbaugh P.J."/>
            <person name="Mahowald M."/>
            <person name="Liep D."/>
            <person name="Gordon J."/>
        </authorList>
    </citation>
    <scope>NUCLEOTIDE SEQUENCE [LARGE SCALE GENOMIC DNA]</scope>
    <source>
        <strain evidence="2 3">DSM 13279</strain>
    </source>
</reference>
<accession>B6GAW4</accession>